<sequence>MNSFLVFKNLYSKEKCEMQFNELDLRSFLYSNNLFYINDICSHRDYLKEDLIKELSGLRRKYPFCAAC</sequence>
<proteinExistence type="predicted"/>
<dbReference type="Proteomes" id="UP001171111">
    <property type="component" value="Unassembled WGS sequence"/>
</dbReference>
<gene>
    <name evidence="1" type="ORF">Q2362_02750</name>
</gene>
<evidence type="ECO:0000313" key="2">
    <source>
        <dbReference type="Proteomes" id="UP001171111"/>
    </source>
</evidence>
<organism evidence="1 2">
    <name type="scientific">Campylobacter magnus</name>
    <dbReference type="NCBI Taxonomy" id="3026462"/>
    <lineage>
        <taxon>Bacteria</taxon>
        <taxon>Pseudomonadati</taxon>
        <taxon>Campylobacterota</taxon>
        <taxon>Epsilonproteobacteria</taxon>
        <taxon>Campylobacterales</taxon>
        <taxon>Campylobacteraceae</taxon>
        <taxon>Campylobacter</taxon>
    </lineage>
</organism>
<evidence type="ECO:0000313" key="1">
    <source>
        <dbReference type="EMBL" id="MDO2409019.1"/>
    </source>
</evidence>
<comment type="caution">
    <text evidence="1">The sequence shown here is derived from an EMBL/GenBank/DDBJ whole genome shotgun (WGS) entry which is preliminary data.</text>
</comment>
<dbReference type="EMBL" id="JAULJQ010000002">
    <property type="protein sequence ID" value="MDO2409019.1"/>
    <property type="molecule type" value="Genomic_DNA"/>
</dbReference>
<accession>A0ABT8T5S9</accession>
<dbReference type="RefSeq" id="WP_302243808.1">
    <property type="nucleotide sequence ID" value="NZ_JAULJQ010000002.1"/>
</dbReference>
<reference evidence="1 2" key="1">
    <citation type="submission" date="2023-06" db="EMBL/GenBank/DDBJ databases">
        <title>Campylobacter magnum sp. nov., isolated from cecal contents of domestic pigs (Sus scrofa domesticus).</title>
        <authorList>
            <person name="Papic B."/>
            <person name="Gruntar I."/>
        </authorList>
    </citation>
    <scope>NUCLEOTIDE SEQUENCE [LARGE SCALE GENOMIC DNA]</scope>
    <source>
        <strain evidence="2">34484-21</strain>
    </source>
</reference>
<name>A0ABT8T5S9_9BACT</name>
<keyword evidence="2" id="KW-1185">Reference proteome</keyword>
<protein>
    <submittedName>
        <fullName evidence="1">Uncharacterized protein</fullName>
    </submittedName>
</protein>